<gene>
    <name evidence="2" type="ORF">VNO80_26849</name>
</gene>
<evidence type="ECO:0000256" key="1">
    <source>
        <dbReference type="SAM" id="MobiDB-lite"/>
    </source>
</evidence>
<protein>
    <submittedName>
        <fullName evidence="2">Uncharacterized protein</fullName>
    </submittedName>
</protein>
<dbReference type="AlphaFoldDB" id="A0AAN9LKK0"/>
<proteinExistence type="predicted"/>
<organism evidence="2 3">
    <name type="scientific">Phaseolus coccineus</name>
    <name type="common">Scarlet runner bean</name>
    <name type="synonym">Phaseolus multiflorus</name>
    <dbReference type="NCBI Taxonomy" id="3886"/>
    <lineage>
        <taxon>Eukaryota</taxon>
        <taxon>Viridiplantae</taxon>
        <taxon>Streptophyta</taxon>
        <taxon>Embryophyta</taxon>
        <taxon>Tracheophyta</taxon>
        <taxon>Spermatophyta</taxon>
        <taxon>Magnoliopsida</taxon>
        <taxon>eudicotyledons</taxon>
        <taxon>Gunneridae</taxon>
        <taxon>Pentapetalae</taxon>
        <taxon>rosids</taxon>
        <taxon>fabids</taxon>
        <taxon>Fabales</taxon>
        <taxon>Fabaceae</taxon>
        <taxon>Papilionoideae</taxon>
        <taxon>50 kb inversion clade</taxon>
        <taxon>NPAAA clade</taxon>
        <taxon>indigoferoid/millettioid clade</taxon>
        <taxon>Phaseoleae</taxon>
        <taxon>Phaseolus</taxon>
    </lineage>
</organism>
<keyword evidence="3" id="KW-1185">Reference proteome</keyword>
<comment type="caution">
    <text evidence="2">The sequence shown here is derived from an EMBL/GenBank/DDBJ whole genome shotgun (WGS) entry which is preliminary data.</text>
</comment>
<feature type="region of interest" description="Disordered" evidence="1">
    <location>
        <begin position="83"/>
        <end position="103"/>
    </location>
</feature>
<sequence>MSAFRMSENMVAYAKLAFGHSAEVTMYSPSASSFLSGSGVTNKGVMDFFVDISSSSSDYGNTTMSSQVSCISISAIIVTPGSPTFESPVAAEGLDDNSRESYE</sequence>
<accession>A0AAN9LKK0</accession>
<dbReference type="EMBL" id="JAYMYR010000010">
    <property type="protein sequence ID" value="KAK7335078.1"/>
    <property type="molecule type" value="Genomic_DNA"/>
</dbReference>
<name>A0AAN9LKK0_PHACN</name>
<reference evidence="2 3" key="1">
    <citation type="submission" date="2024-01" db="EMBL/GenBank/DDBJ databases">
        <title>The genomes of 5 underutilized Papilionoideae crops provide insights into root nodulation and disease resistanc.</title>
        <authorList>
            <person name="Jiang F."/>
        </authorList>
    </citation>
    <scope>NUCLEOTIDE SEQUENCE [LARGE SCALE GENOMIC DNA]</scope>
    <source>
        <strain evidence="2">JINMINGXINNONG_FW02</strain>
        <tissue evidence="2">Leaves</tissue>
    </source>
</reference>
<evidence type="ECO:0000313" key="2">
    <source>
        <dbReference type="EMBL" id="KAK7335078.1"/>
    </source>
</evidence>
<evidence type="ECO:0000313" key="3">
    <source>
        <dbReference type="Proteomes" id="UP001374584"/>
    </source>
</evidence>
<dbReference type="Proteomes" id="UP001374584">
    <property type="component" value="Unassembled WGS sequence"/>
</dbReference>